<dbReference type="GO" id="GO:0034599">
    <property type="term" value="P:cellular response to oxidative stress"/>
    <property type="evidence" value="ECO:0007669"/>
    <property type="project" value="TreeGrafter"/>
</dbReference>
<keyword evidence="7" id="KW-1015">Disulfide bond</keyword>
<dbReference type="NCBIfam" id="NF006960">
    <property type="entry name" value="PRK09437.1"/>
    <property type="match status" value="1"/>
</dbReference>
<dbReference type="InterPro" id="IPR000866">
    <property type="entry name" value="AhpC/TSA"/>
</dbReference>
<dbReference type="Proteomes" id="UP000321547">
    <property type="component" value="Unassembled WGS sequence"/>
</dbReference>
<evidence type="ECO:0000256" key="6">
    <source>
        <dbReference type="ARBA" id="ARBA00023002"/>
    </source>
</evidence>
<dbReference type="EC" id="1.11.1.24" evidence="3"/>
<keyword evidence="18" id="KW-1185">Reference proteome</keyword>
<comment type="catalytic activity">
    <reaction evidence="12">
        <text>a hydroperoxide + [thioredoxin]-dithiol = an alcohol + [thioredoxin]-disulfide + H2O</text>
        <dbReference type="Rhea" id="RHEA:62620"/>
        <dbReference type="Rhea" id="RHEA-COMP:10698"/>
        <dbReference type="Rhea" id="RHEA-COMP:10700"/>
        <dbReference type="ChEBI" id="CHEBI:15377"/>
        <dbReference type="ChEBI" id="CHEBI:29950"/>
        <dbReference type="ChEBI" id="CHEBI:30879"/>
        <dbReference type="ChEBI" id="CHEBI:35924"/>
        <dbReference type="ChEBI" id="CHEBI:50058"/>
        <dbReference type="EC" id="1.11.1.24"/>
    </reaction>
</comment>
<evidence type="ECO:0000256" key="11">
    <source>
        <dbReference type="ARBA" id="ARBA00041373"/>
    </source>
</evidence>
<evidence type="ECO:0000313" key="15">
    <source>
        <dbReference type="EMBL" id="GEM01060.1"/>
    </source>
</evidence>
<evidence type="ECO:0000256" key="8">
    <source>
        <dbReference type="ARBA" id="ARBA00023284"/>
    </source>
</evidence>
<evidence type="ECO:0000256" key="2">
    <source>
        <dbReference type="ARBA" id="ARBA00011245"/>
    </source>
</evidence>
<name>A0A1I5N3T0_9BACI</name>
<dbReference type="EMBL" id="FOXC01000007">
    <property type="protein sequence ID" value="SFP16469.1"/>
    <property type="molecule type" value="Genomic_DNA"/>
</dbReference>
<dbReference type="Proteomes" id="UP000242243">
    <property type="component" value="Unassembled WGS sequence"/>
</dbReference>
<reference evidence="15 18" key="2">
    <citation type="submission" date="2019-07" db="EMBL/GenBank/DDBJ databases">
        <title>Whole genome shotgun sequence of Halolactibacillus halophilus NBRC 100868.</title>
        <authorList>
            <person name="Hosoyama A."/>
            <person name="Uohara A."/>
            <person name="Ohji S."/>
            <person name="Ichikawa N."/>
        </authorList>
    </citation>
    <scope>NUCLEOTIDE SEQUENCE [LARGE SCALE GENOMIC DNA]</scope>
    <source>
        <strain evidence="15 18">NBRC 100868</strain>
    </source>
</reference>
<organism evidence="16 17">
    <name type="scientific">Halolactibacillus halophilus</name>
    <dbReference type="NCBI Taxonomy" id="306540"/>
    <lineage>
        <taxon>Bacteria</taxon>
        <taxon>Bacillati</taxon>
        <taxon>Bacillota</taxon>
        <taxon>Bacilli</taxon>
        <taxon>Bacillales</taxon>
        <taxon>Bacillaceae</taxon>
        <taxon>Halolactibacillus</taxon>
    </lineage>
</organism>
<dbReference type="PANTHER" id="PTHR42801">
    <property type="entry name" value="THIOREDOXIN-DEPENDENT PEROXIDE REDUCTASE"/>
    <property type="match status" value="1"/>
</dbReference>
<evidence type="ECO:0000256" key="10">
    <source>
        <dbReference type="ARBA" id="ARBA00038489"/>
    </source>
</evidence>
<keyword evidence="8" id="KW-0676">Redox-active center</keyword>
<dbReference type="FunFam" id="3.40.30.10:FF:000007">
    <property type="entry name" value="Thioredoxin-dependent thiol peroxidase"/>
    <property type="match status" value="1"/>
</dbReference>
<keyword evidence="5" id="KW-0049">Antioxidant</keyword>
<dbReference type="InterPro" id="IPR024706">
    <property type="entry name" value="Peroxiredoxin_AhpC-typ"/>
</dbReference>
<feature type="domain" description="Thioredoxin" evidence="14">
    <location>
        <begin position="3"/>
        <end position="154"/>
    </location>
</feature>
<keyword evidence="4" id="KW-0575">Peroxidase</keyword>
<evidence type="ECO:0000256" key="7">
    <source>
        <dbReference type="ARBA" id="ARBA00023157"/>
    </source>
</evidence>
<dbReference type="STRING" id="306540.SAMN05421839_10777"/>
<proteinExistence type="inferred from homology"/>
<reference evidence="16 17" key="1">
    <citation type="submission" date="2016-10" db="EMBL/GenBank/DDBJ databases">
        <authorList>
            <person name="de Groot N.N."/>
        </authorList>
    </citation>
    <scope>NUCLEOTIDE SEQUENCE [LARGE SCALE GENOMIC DNA]</scope>
    <source>
        <strain evidence="16 17">DSM 17073</strain>
    </source>
</reference>
<evidence type="ECO:0000256" key="13">
    <source>
        <dbReference type="PIRSR" id="PIRSR000239-1"/>
    </source>
</evidence>
<dbReference type="InterPro" id="IPR036249">
    <property type="entry name" value="Thioredoxin-like_sf"/>
</dbReference>
<evidence type="ECO:0000259" key="14">
    <source>
        <dbReference type="PROSITE" id="PS51352"/>
    </source>
</evidence>
<evidence type="ECO:0000256" key="3">
    <source>
        <dbReference type="ARBA" id="ARBA00013017"/>
    </source>
</evidence>
<dbReference type="AlphaFoldDB" id="A0A1I5N3T0"/>
<gene>
    <name evidence="15" type="primary">ygaF</name>
    <name evidence="15" type="ORF">HHA03_05920</name>
    <name evidence="16" type="ORF">SAMN05421839_10777</name>
</gene>
<dbReference type="RefSeq" id="WP_089830786.1">
    <property type="nucleotide sequence ID" value="NZ_BJWI01000005.1"/>
</dbReference>
<comment type="function">
    <text evidence="1">Thiol-specific peroxidase that catalyzes the reduction of hydrogen peroxide and organic hydroperoxides to water and alcohols, respectively. Plays a role in cell protection against oxidative stress by detoxifying peroxides and as sensor of hydrogen peroxide-mediated signaling events.</text>
</comment>
<feature type="active site" description="Cysteine sulfenic acid (-SOH) intermediate; for peroxidase activity" evidence="13">
    <location>
        <position position="45"/>
    </location>
</feature>
<dbReference type="GO" id="GO:0045454">
    <property type="term" value="P:cell redox homeostasis"/>
    <property type="evidence" value="ECO:0007669"/>
    <property type="project" value="TreeGrafter"/>
</dbReference>
<comment type="similarity">
    <text evidence="10">Belongs to the peroxiredoxin family. BCP/PrxQ subfamily.</text>
</comment>
<comment type="subunit">
    <text evidence="2">Monomer.</text>
</comment>
<protein>
    <recommendedName>
        <fullName evidence="3">thioredoxin-dependent peroxiredoxin</fullName>
        <ecNumber evidence="3">1.11.1.24</ecNumber>
    </recommendedName>
    <alternativeName>
        <fullName evidence="11">Bacterioferritin comigratory protein</fullName>
    </alternativeName>
    <alternativeName>
        <fullName evidence="9">Thioredoxin peroxidase</fullName>
    </alternativeName>
</protein>
<evidence type="ECO:0000313" key="16">
    <source>
        <dbReference type="EMBL" id="SFP16469.1"/>
    </source>
</evidence>
<dbReference type="Pfam" id="PF00578">
    <property type="entry name" value="AhpC-TSA"/>
    <property type="match status" value="1"/>
</dbReference>
<evidence type="ECO:0000256" key="12">
    <source>
        <dbReference type="ARBA" id="ARBA00049091"/>
    </source>
</evidence>
<evidence type="ECO:0000256" key="5">
    <source>
        <dbReference type="ARBA" id="ARBA00022862"/>
    </source>
</evidence>
<dbReference type="PROSITE" id="PS51352">
    <property type="entry name" value="THIOREDOXIN_2"/>
    <property type="match status" value="1"/>
</dbReference>
<dbReference type="SUPFAM" id="SSF52833">
    <property type="entry name" value="Thioredoxin-like"/>
    <property type="match status" value="1"/>
</dbReference>
<dbReference type="PANTHER" id="PTHR42801:SF4">
    <property type="entry name" value="AHPC_TSA FAMILY PROTEIN"/>
    <property type="match status" value="1"/>
</dbReference>
<dbReference type="OrthoDB" id="9812811at2"/>
<dbReference type="EMBL" id="BJWI01000005">
    <property type="protein sequence ID" value="GEM01060.1"/>
    <property type="molecule type" value="Genomic_DNA"/>
</dbReference>
<dbReference type="InterPro" id="IPR050924">
    <property type="entry name" value="Peroxiredoxin_BCP/PrxQ"/>
</dbReference>
<evidence type="ECO:0000256" key="4">
    <source>
        <dbReference type="ARBA" id="ARBA00022559"/>
    </source>
</evidence>
<dbReference type="Gene3D" id="3.40.30.10">
    <property type="entry name" value="Glutaredoxin"/>
    <property type="match status" value="1"/>
</dbReference>
<sequence length="154" mass="17454">MTVTIGSEVPKLPIITSEGDEISLNDFKGKKLVLYFYPKDETPGCTEEACAFRDLHDEFEKVGAEVIGVSPDSKESHEKFKKDHDLAFSLIVDEKHRLADEFGVWILKEKEDKAYHGNERSTFIIDEKGIIRKEFRGVSVPGHADEILAELKNM</sequence>
<accession>A0A1I5N3T0</accession>
<evidence type="ECO:0000256" key="1">
    <source>
        <dbReference type="ARBA" id="ARBA00003330"/>
    </source>
</evidence>
<dbReference type="GO" id="GO:0008379">
    <property type="term" value="F:thioredoxin peroxidase activity"/>
    <property type="evidence" value="ECO:0007669"/>
    <property type="project" value="TreeGrafter"/>
</dbReference>
<dbReference type="CDD" id="cd03017">
    <property type="entry name" value="PRX_BCP"/>
    <property type="match status" value="1"/>
</dbReference>
<evidence type="ECO:0000313" key="17">
    <source>
        <dbReference type="Proteomes" id="UP000242243"/>
    </source>
</evidence>
<evidence type="ECO:0000313" key="18">
    <source>
        <dbReference type="Proteomes" id="UP000321547"/>
    </source>
</evidence>
<keyword evidence="6" id="KW-0560">Oxidoreductase</keyword>
<dbReference type="GO" id="GO:0005737">
    <property type="term" value="C:cytoplasm"/>
    <property type="evidence" value="ECO:0007669"/>
    <property type="project" value="TreeGrafter"/>
</dbReference>
<dbReference type="InterPro" id="IPR013766">
    <property type="entry name" value="Thioredoxin_domain"/>
</dbReference>
<evidence type="ECO:0000256" key="9">
    <source>
        <dbReference type="ARBA" id="ARBA00032824"/>
    </source>
</evidence>
<dbReference type="PIRSF" id="PIRSF000239">
    <property type="entry name" value="AHPC"/>
    <property type="match status" value="1"/>
</dbReference>